<keyword evidence="4" id="KW-1185">Reference proteome</keyword>
<dbReference type="RefSeq" id="WP_039345745.1">
    <property type="nucleotide sequence ID" value="NZ_PGEZ01000001.1"/>
</dbReference>
<keyword evidence="2" id="KW-1133">Transmembrane helix</keyword>
<keyword evidence="2" id="KW-0472">Membrane</keyword>
<gene>
    <name evidence="3" type="ORF">CLV56_0805</name>
</gene>
<feature type="region of interest" description="Disordered" evidence="1">
    <location>
        <begin position="52"/>
        <end position="79"/>
    </location>
</feature>
<dbReference type="InterPro" id="IPR022062">
    <property type="entry name" value="DUF3618"/>
</dbReference>
<protein>
    <submittedName>
        <fullName evidence="3">Uncharacterized protein DUF3618</fullName>
    </submittedName>
</protein>
<comment type="caution">
    <text evidence="3">The sequence shown here is derived from an EMBL/GenBank/DDBJ whole genome shotgun (WGS) entry which is preliminary data.</text>
</comment>
<evidence type="ECO:0000256" key="1">
    <source>
        <dbReference type="SAM" id="MobiDB-lite"/>
    </source>
</evidence>
<evidence type="ECO:0000313" key="3">
    <source>
        <dbReference type="EMBL" id="PJJ56596.1"/>
    </source>
</evidence>
<reference evidence="3 4" key="1">
    <citation type="submission" date="2017-11" db="EMBL/GenBank/DDBJ databases">
        <title>Genomic Encyclopedia of Archaeal and Bacterial Type Strains, Phase II (KMG-II): From Individual Species to Whole Genera.</title>
        <authorList>
            <person name="Goeker M."/>
        </authorList>
    </citation>
    <scope>NUCLEOTIDE SEQUENCE [LARGE SCALE GENOMIC DNA]</scope>
    <source>
        <strain evidence="3 4">DSM 27763</strain>
    </source>
</reference>
<dbReference type="AlphaFoldDB" id="A0A0B2BPZ4"/>
<dbReference type="EMBL" id="PGEZ01000001">
    <property type="protein sequence ID" value="PJJ56596.1"/>
    <property type="molecule type" value="Genomic_DNA"/>
</dbReference>
<name>A0A0B2BPZ4_9ACTN</name>
<dbReference type="Pfam" id="PF12277">
    <property type="entry name" value="DUF3618"/>
    <property type="match status" value="1"/>
</dbReference>
<proteinExistence type="predicted"/>
<feature type="transmembrane region" description="Helical" evidence="2">
    <location>
        <begin position="79"/>
        <end position="101"/>
    </location>
</feature>
<organism evidence="3 4">
    <name type="scientific">Mumia flava</name>
    <dbReference type="NCBI Taxonomy" id="1348852"/>
    <lineage>
        <taxon>Bacteria</taxon>
        <taxon>Bacillati</taxon>
        <taxon>Actinomycetota</taxon>
        <taxon>Actinomycetes</taxon>
        <taxon>Propionibacteriales</taxon>
        <taxon>Nocardioidaceae</taxon>
        <taxon>Mumia</taxon>
    </lineage>
</organism>
<dbReference type="Proteomes" id="UP000230842">
    <property type="component" value="Unassembled WGS sequence"/>
</dbReference>
<sequence length="105" mass="11126">MTHSNDASRGTDHGRAADLQAEIDHTRDELAETVDQLAAKLDVKSRVRDQVHQTTSAAARHVRSVRDGATDEHGRPTPAATSVAAGVAAAAVAAVLVGAWLRRRQ</sequence>
<accession>A0A0B2BPZ4</accession>
<feature type="compositionally biased region" description="Basic and acidic residues" evidence="1">
    <location>
        <begin position="64"/>
        <end position="75"/>
    </location>
</feature>
<dbReference type="OrthoDB" id="3786861at2"/>
<evidence type="ECO:0000313" key="4">
    <source>
        <dbReference type="Proteomes" id="UP000230842"/>
    </source>
</evidence>
<evidence type="ECO:0000256" key="2">
    <source>
        <dbReference type="SAM" id="Phobius"/>
    </source>
</evidence>
<keyword evidence="2" id="KW-0812">Transmembrane</keyword>